<dbReference type="RefSeq" id="WP_133852903.1">
    <property type="nucleotide sequence ID" value="NZ_SNXZ01000006.1"/>
</dbReference>
<protein>
    <submittedName>
        <fullName evidence="5">GDSL-like lipase/acylhydrolase family protein</fullName>
    </submittedName>
</protein>
<feature type="active site" evidence="1">
    <location>
        <position position="275"/>
    </location>
</feature>
<organism evidence="5 6">
    <name type="scientific">Labedaea rhizosphaerae</name>
    <dbReference type="NCBI Taxonomy" id="598644"/>
    <lineage>
        <taxon>Bacteria</taxon>
        <taxon>Bacillati</taxon>
        <taxon>Actinomycetota</taxon>
        <taxon>Actinomycetes</taxon>
        <taxon>Pseudonocardiales</taxon>
        <taxon>Pseudonocardiaceae</taxon>
        <taxon>Labedaea</taxon>
    </lineage>
</organism>
<keyword evidence="5" id="KW-0378">Hydrolase</keyword>
<dbReference type="InterPro" id="IPR013830">
    <property type="entry name" value="SGNH_hydro"/>
</dbReference>
<proteinExistence type="predicted"/>
<sequence>MRGRAAGAVVMMVLALIMTSAASQATAAPRSWAAPVKHYVALGDSYAAGPGIPTQHGTPAGCARSDHNYSTLLAAALHVRTFTDATCSGATTVHMTQPQQVSGGVAPPQFDALTKDTDLVSVTISGNDTGFGEILATCGALARQDPTGNPCEQHYGASGTDELAKRIEKAAPLVDAVLAGIRARAPHARVLVVGYLRILPAQGSCFPTVPFAAGDGPYFDSVERQLNKMVATEARKAGDRFVDTYTWSYGHDACQEPGRKWVEGLVPQSPAAPMHPNATGMAVVAGLSLLGTLFPF</sequence>
<evidence type="ECO:0000256" key="2">
    <source>
        <dbReference type="PIRSR" id="PIRSR637460-2"/>
    </source>
</evidence>
<keyword evidence="6" id="KW-1185">Reference proteome</keyword>
<feature type="signal peptide" evidence="3">
    <location>
        <begin position="1"/>
        <end position="27"/>
    </location>
</feature>
<dbReference type="CDD" id="cd01823">
    <property type="entry name" value="SEST_like"/>
    <property type="match status" value="1"/>
</dbReference>
<dbReference type="AlphaFoldDB" id="A0A4R6S5A3"/>
<keyword evidence="2" id="KW-1015">Disulfide bond</keyword>
<comment type="caution">
    <text evidence="5">The sequence shown here is derived from an EMBL/GenBank/DDBJ whole genome shotgun (WGS) entry which is preliminary data.</text>
</comment>
<dbReference type="OrthoDB" id="5503950at2"/>
<feature type="disulfide bond" evidence="2">
    <location>
        <begin position="205"/>
        <end position="254"/>
    </location>
</feature>
<reference evidence="5 6" key="1">
    <citation type="submission" date="2019-03" db="EMBL/GenBank/DDBJ databases">
        <title>Genomic Encyclopedia of Type Strains, Phase IV (KMG-IV): sequencing the most valuable type-strain genomes for metagenomic binning, comparative biology and taxonomic classification.</title>
        <authorList>
            <person name="Goeker M."/>
        </authorList>
    </citation>
    <scope>NUCLEOTIDE SEQUENCE [LARGE SCALE GENOMIC DNA]</scope>
    <source>
        <strain evidence="5 6">DSM 45361</strain>
    </source>
</reference>
<dbReference type="EMBL" id="SNXZ01000006">
    <property type="protein sequence ID" value="TDP93915.1"/>
    <property type="molecule type" value="Genomic_DNA"/>
</dbReference>
<feature type="chain" id="PRO_5020991949" evidence="3">
    <location>
        <begin position="28"/>
        <end position="296"/>
    </location>
</feature>
<evidence type="ECO:0000256" key="3">
    <source>
        <dbReference type="SAM" id="SignalP"/>
    </source>
</evidence>
<keyword evidence="3" id="KW-0732">Signal</keyword>
<evidence type="ECO:0000313" key="6">
    <source>
        <dbReference type="Proteomes" id="UP000295444"/>
    </source>
</evidence>
<dbReference type="InterPro" id="IPR036514">
    <property type="entry name" value="SGNH_hydro_sf"/>
</dbReference>
<dbReference type="SUPFAM" id="SSF52266">
    <property type="entry name" value="SGNH hydrolase"/>
    <property type="match status" value="1"/>
</dbReference>
<name>A0A4R6S5A3_LABRH</name>
<accession>A0A4R6S5A3</accession>
<dbReference type="GO" id="GO:0004806">
    <property type="term" value="F:triacylglycerol lipase activity"/>
    <property type="evidence" value="ECO:0007669"/>
    <property type="project" value="TreeGrafter"/>
</dbReference>
<feature type="domain" description="SGNH hydrolase-type esterase" evidence="4">
    <location>
        <begin position="41"/>
        <end position="282"/>
    </location>
</feature>
<dbReference type="GO" id="GO:0019433">
    <property type="term" value="P:triglyceride catabolic process"/>
    <property type="evidence" value="ECO:0007669"/>
    <property type="project" value="TreeGrafter"/>
</dbReference>
<dbReference type="Pfam" id="PF13472">
    <property type="entry name" value="Lipase_GDSL_2"/>
    <property type="match status" value="1"/>
</dbReference>
<dbReference type="Gene3D" id="3.40.50.1110">
    <property type="entry name" value="SGNH hydrolase"/>
    <property type="match status" value="1"/>
</dbReference>
<evidence type="ECO:0000259" key="4">
    <source>
        <dbReference type="Pfam" id="PF13472"/>
    </source>
</evidence>
<dbReference type="PANTHER" id="PTHR37981">
    <property type="entry name" value="LIPASE 2"/>
    <property type="match status" value="1"/>
</dbReference>
<dbReference type="PANTHER" id="PTHR37981:SF1">
    <property type="entry name" value="SGNH HYDROLASE-TYPE ESTERASE DOMAIN-CONTAINING PROTEIN"/>
    <property type="match status" value="1"/>
</dbReference>
<feature type="disulfide bond" evidence="2">
    <location>
        <begin position="138"/>
        <end position="151"/>
    </location>
</feature>
<gene>
    <name evidence="5" type="ORF">EV186_106309</name>
</gene>
<dbReference type="Proteomes" id="UP000295444">
    <property type="component" value="Unassembled WGS sequence"/>
</dbReference>
<dbReference type="InterPro" id="IPR037460">
    <property type="entry name" value="SEST-like"/>
</dbReference>
<evidence type="ECO:0000313" key="5">
    <source>
        <dbReference type="EMBL" id="TDP93915.1"/>
    </source>
</evidence>
<feature type="active site" description="Nucleophile" evidence="1">
    <location>
        <position position="45"/>
    </location>
</feature>
<feature type="disulfide bond" evidence="2">
    <location>
        <begin position="62"/>
        <end position="87"/>
    </location>
</feature>
<evidence type="ECO:0000256" key="1">
    <source>
        <dbReference type="PIRSR" id="PIRSR637460-1"/>
    </source>
</evidence>